<dbReference type="PANTHER" id="PTHR42648:SF24">
    <property type="entry name" value="INTEGRASE CATALYTIC DOMAIN-CONTAINING PROTEIN"/>
    <property type="match status" value="1"/>
</dbReference>
<dbReference type="AlphaFoldDB" id="A0A4Y2EYE4"/>
<name>A0A4Y2EYE4_ARAVE</name>
<evidence type="ECO:0000259" key="1">
    <source>
        <dbReference type="PROSITE" id="PS50994"/>
    </source>
</evidence>
<sequence length="480" mass="54866">MADGYAVAIALEEAKKKFELADTKALLFIAQALDDINFDCIKTCSTARDACERLVAIYDKSSTHRLDRLWIEFFSYGMEISKGLKVVFKNKSCLVKNGNQTSAMDQKSENGLLVMRMVAKNSRKSATVLISSTSRTLQEMHERMAHQNKKHCIKFLKSHDISLFNENSEFCVGCIYGKAHRKSFHSRAVRSTKPGEQINADVVGPMEEDSVGSSRFMLVLKVDYTKFRQVFFLKAKSEVPICIETFLNEAKTTSHTVKQMLRDPGTEFINHSVKKILNDWGIDLRVAMVETPEQNRAAERENRTIVEVARAMVHQKEFPLKTSSHLNLYEQYIPWKSNIKILGLIFPANRSFKQHFLHLKRATIKRLNALKAIADNSWELSHLLQIVNATIRSKLEYGCHVFITSSKSEILTIEILYRTALHFATGLPKWTPIPILFKEAGQISLSLRIRMMAERFFLKNLTSGEISPLFHYTVNLQHVD</sequence>
<dbReference type="PANTHER" id="PTHR42648">
    <property type="entry name" value="TRANSPOSASE, PUTATIVE-RELATED"/>
    <property type="match status" value="1"/>
</dbReference>
<dbReference type="InterPro" id="IPR036397">
    <property type="entry name" value="RNaseH_sf"/>
</dbReference>
<dbReference type="InterPro" id="IPR012337">
    <property type="entry name" value="RNaseH-like_sf"/>
</dbReference>
<reference evidence="2 3" key="1">
    <citation type="journal article" date="2019" name="Sci. Rep.">
        <title>Orb-weaving spider Araneus ventricosus genome elucidates the spidroin gene catalogue.</title>
        <authorList>
            <person name="Kono N."/>
            <person name="Nakamura H."/>
            <person name="Ohtoshi R."/>
            <person name="Moran D.A.P."/>
            <person name="Shinohara A."/>
            <person name="Yoshida Y."/>
            <person name="Fujiwara M."/>
            <person name="Mori M."/>
            <person name="Tomita M."/>
            <person name="Arakawa K."/>
        </authorList>
    </citation>
    <scope>NUCLEOTIDE SEQUENCE [LARGE SCALE GENOMIC DNA]</scope>
</reference>
<dbReference type="PROSITE" id="PS50994">
    <property type="entry name" value="INTEGRASE"/>
    <property type="match status" value="1"/>
</dbReference>
<comment type="caution">
    <text evidence="2">The sequence shown here is derived from an EMBL/GenBank/DDBJ whole genome shotgun (WGS) entry which is preliminary data.</text>
</comment>
<gene>
    <name evidence="2" type="primary">POLX_1433</name>
    <name evidence="2" type="ORF">AVEN_197297_1</name>
</gene>
<feature type="domain" description="Integrase catalytic" evidence="1">
    <location>
        <begin position="190"/>
        <end position="355"/>
    </location>
</feature>
<dbReference type="EMBL" id="BGPR01000736">
    <property type="protein sequence ID" value="GBM33537.1"/>
    <property type="molecule type" value="Genomic_DNA"/>
</dbReference>
<accession>A0A4Y2EYE4</accession>
<organism evidence="2 3">
    <name type="scientific">Araneus ventricosus</name>
    <name type="common">Orbweaver spider</name>
    <name type="synonym">Epeira ventricosa</name>
    <dbReference type="NCBI Taxonomy" id="182803"/>
    <lineage>
        <taxon>Eukaryota</taxon>
        <taxon>Metazoa</taxon>
        <taxon>Ecdysozoa</taxon>
        <taxon>Arthropoda</taxon>
        <taxon>Chelicerata</taxon>
        <taxon>Arachnida</taxon>
        <taxon>Araneae</taxon>
        <taxon>Araneomorphae</taxon>
        <taxon>Entelegynae</taxon>
        <taxon>Araneoidea</taxon>
        <taxon>Araneidae</taxon>
        <taxon>Araneus</taxon>
    </lineage>
</organism>
<dbReference type="OrthoDB" id="413361at2759"/>
<dbReference type="Proteomes" id="UP000499080">
    <property type="component" value="Unassembled WGS sequence"/>
</dbReference>
<dbReference type="GO" id="GO:0015074">
    <property type="term" value="P:DNA integration"/>
    <property type="evidence" value="ECO:0007669"/>
    <property type="project" value="InterPro"/>
</dbReference>
<dbReference type="InterPro" id="IPR001584">
    <property type="entry name" value="Integrase_cat-core"/>
</dbReference>
<dbReference type="GO" id="GO:0003676">
    <property type="term" value="F:nucleic acid binding"/>
    <property type="evidence" value="ECO:0007669"/>
    <property type="project" value="InterPro"/>
</dbReference>
<dbReference type="SUPFAM" id="SSF53098">
    <property type="entry name" value="Ribonuclease H-like"/>
    <property type="match status" value="1"/>
</dbReference>
<evidence type="ECO:0000313" key="2">
    <source>
        <dbReference type="EMBL" id="GBM33537.1"/>
    </source>
</evidence>
<dbReference type="Gene3D" id="3.30.420.10">
    <property type="entry name" value="Ribonuclease H-like superfamily/Ribonuclease H"/>
    <property type="match status" value="1"/>
</dbReference>
<protein>
    <submittedName>
        <fullName evidence="2">Retrovirus-related Pol polyprotein from transposon TNT 1-94</fullName>
    </submittedName>
</protein>
<proteinExistence type="predicted"/>
<evidence type="ECO:0000313" key="3">
    <source>
        <dbReference type="Proteomes" id="UP000499080"/>
    </source>
</evidence>
<keyword evidence="3" id="KW-1185">Reference proteome</keyword>
<dbReference type="InterPro" id="IPR039537">
    <property type="entry name" value="Retrotran_Ty1/copia-like"/>
</dbReference>